<feature type="non-terminal residue" evidence="1">
    <location>
        <position position="198"/>
    </location>
</feature>
<organism evidence="1">
    <name type="scientific">Arion vulgaris</name>
    <dbReference type="NCBI Taxonomy" id="1028688"/>
    <lineage>
        <taxon>Eukaryota</taxon>
        <taxon>Metazoa</taxon>
        <taxon>Spiralia</taxon>
        <taxon>Lophotrochozoa</taxon>
        <taxon>Mollusca</taxon>
        <taxon>Gastropoda</taxon>
        <taxon>Heterobranchia</taxon>
        <taxon>Euthyneura</taxon>
        <taxon>Panpulmonata</taxon>
        <taxon>Eupulmonata</taxon>
        <taxon>Stylommatophora</taxon>
        <taxon>Helicina</taxon>
        <taxon>Arionoidea</taxon>
        <taxon>Arionidae</taxon>
        <taxon>Arion</taxon>
    </lineage>
</organism>
<proteinExistence type="predicted"/>
<dbReference type="AlphaFoldDB" id="A0A0B6YKG8"/>
<sequence>KRCSTILEDTLQKIPLNQQVYFITFKEDYDLVPSGIAYTINEGSEHSSNSEDHATVLNSFIYRRANNDDSSLCNRIESSTKKLIHQNVKEYFLPCDINELYEDLKSKLPSKIMYMPNSETIKTDFWRLAVTVFQKAAENQPDHTIDICNNFVSDVDTVAVATRDTGHVHDNQHETSYNPQYSTRQCPTLLSLLSDNQI</sequence>
<feature type="non-terminal residue" evidence="1">
    <location>
        <position position="1"/>
    </location>
</feature>
<name>A0A0B6YKG8_9EUPU</name>
<dbReference type="EMBL" id="HACG01009824">
    <property type="protein sequence ID" value="CEK56689.1"/>
    <property type="molecule type" value="Transcribed_RNA"/>
</dbReference>
<gene>
    <name evidence="1" type="primary">ORF28284</name>
</gene>
<reference evidence="1" key="1">
    <citation type="submission" date="2014-12" db="EMBL/GenBank/DDBJ databases">
        <title>Insight into the proteome of Arion vulgaris.</title>
        <authorList>
            <person name="Aradska J."/>
            <person name="Bulat T."/>
            <person name="Smidak R."/>
            <person name="Sarate P."/>
            <person name="Gangsoo J."/>
            <person name="Sialana F."/>
            <person name="Bilban M."/>
            <person name="Lubec G."/>
        </authorList>
    </citation>
    <scope>NUCLEOTIDE SEQUENCE</scope>
    <source>
        <tissue evidence="1">Skin</tissue>
    </source>
</reference>
<evidence type="ECO:0000313" key="1">
    <source>
        <dbReference type="EMBL" id="CEK56689.1"/>
    </source>
</evidence>
<accession>A0A0B6YKG8</accession>
<protein>
    <submittedName>
        <fullName evidence="1">Uncharacterized protein</fullName>
    </submittedName>
</protein>